<proteinExistence type="predicted"/>
<dbReference type="KEGG" id="fno:Fnod_0935"/>
<evidence type="ECO:0000313" key="2">
    <source>
        <dbReference type="Proteomes" id="UP000002415"/>
    </source>
</evidence>
<evidence type="ECO:0000313" key="1">
    <source>
        <dbReference type="EMBL" id="ABS60785.1"/>
    </source>
</evidence>
<keyword evidence="2" id="KW-1185">Reference proteome</keyword>
<protein>
    <submittedName>
        <fullName evidence="1">Uncharacterized protein</fullName>
    </submittedName>
</protein>
<organism evidence="1 2">
    <name type="scientific">Fervidobacterium nodosum (strain ATCC 35602 / DSM 5306 / Rt17-B1)</name>
    <dbReference type="NCBI Taxonomy" id="381764"/>
    <lineage>
        <taxon>Bacteria</taxon>
        <taxon>Thermotogati</taxon>
        <taxon>Thermotogota</taxon>
        <taxon>Thermotogae</taxon>
        <taxon>Thermotogales</taxon>
        <taxon>Fervidobacteriaceae</taxon>
        <taxon>Fervidobacterium</taxon>
    </lineage>
</organism>
<reference evidence="1 2" key="1">
    <citation type="submission" date="2007-07" db="EMBL/GenBank/DDBJ databases">
        <title>Complete sequence of Fervidobacterium nodosum Rt17-B1.</title>
        <authorList>
            <consortium name="US DOE Joint Genome Institute"/>
            <person name="Copeland A."/>
            <person name="Lucas S."/>
            <person name="Lapidus A."/>
            <person name="Barry K."/>
            <person name="Glavina del Rio T."/>
            <person name="Dalin E."/>
            <person name="Tice H."/>
            <person name="Pitluck S."/>
            <person name="Saunders E."/>
            <person name="Brettin T."/>
            <person name="Bruce D."/>
            <person name="Detter J.C."/>
            <person name="Han C."/>
            <person name="Schmutz J."/>
            <person name="Larimer F."/>
            <person name="Land M."/>
            <person name="Hauser L."/>
            <person name="Kyrpides N."/>
            <person name="Mikhailova N."/>
            <person name="Nelson K."/>
            <person name="Gogarten J.P."/>
            <person name="Noll K."/>
            <person name="Richardson P."/>
        </authorList>
    </citation>
    <scope>NUCLEOTIDE SEQUENCE [LARGE SCALE GENOMIC DNA]</scope>
    <source>
        <strain evidence="2">ATCC 35602 / DSM 5306 / Rt17-B1</strain>
    </source>
</reference>
<sequence>MLEFVNFLQSVLDLLLSIVHGALSSLAFDGVIRYEKYDMPEFAMSGKPMELIVKKYGSLIEEIRTRILGIENNKSYLPFEIIKDVVSIKPSVSNEKYFTPAFDLLTDVVIMSGLASDMNSFEVRSRYFYVLATTESIDKVSSDTFDYEIYCVTGPYTFLINNVFYLIASGKYKYIYLVSNEKHYDKVKDTVPNDLYTRILNVTSEWDEYADRILTNLISKKLLIYEPQFATLRLYAVNRGIDFYYIRTPHHFNKFIRKMGKKNRELLELVKPYNQTDIEDQYVFLKRLKEMDMIQLFTSLDKKYAIVEFAKRTYKKSKLDILDRVTDDKLPTGLLSAISHAYLIDHDFVRDLGTELNLTHKPIVVFNPK</sequence>
<accession>A7HLK2</accession>
<dbReference type="AlphaFoldDB" id="A7HLK2"/>
<reference evidence="1 2" key="2">
    <citation type="journal article" date="2009" name="Proc. Natl. Acad. Sci. U.S.A.">
        <title>On the chimeric nature, thermophilic origin, and phylogenetic placement of the Thermotogales.</title>
        <authorList>
            <person name="Zhaxybayeva O."/>
            <person name="Swithers K.S."/>
            <person name="Lapierre P."/>
            <person name="Fournier G.P."/>
            <person name="Bickhart D.M."/>
            <person name="DeBoy R.T."/>
            <person name="Nelson K.E."/>
            <person name="Nesbo C.L."/>
            <person name="Doolittle W.F."/>
            <person name="Gogarten J.P."/>
            <person name="Noll K.M."/>
        </authorList>
    </citation>
    <scope>NUCLEOTIDE SEQUENCE [LARGE SCALE GENOMIC DNA]</scope>
    <source>
        <strain evidence="2">ATCC 35602 / DSM 5306 / Rt17-B1</strain>
    </source>
</reference>
<dbReference type="Proteomes" id="UP000002415">
    <property type="component" value="Chromosome"/>
</dbReference>
<gene>
    <name evidence="1" type="ordered locus">Fnod_0935</name>
</gene>
<dbReference type="STRING" id="381764.Fnod_0935"/>
<dbReference type="HOGENOM" id="CLU_749538_0_0_0"/>
<dbReference type="EMBL" id="CP000771">
    <property type="protein sequence ID" value="ABS60785.1"/>
    <property type="molecule type" value="Genomic_DNA"/>
</dbReference>
<name>A7HLK2_FERNB</name>